<comment type="caution">
    <text evidence="3">The sequence shown here is derived from an EMBL/GenBank/DDBJ whole genome shotgun (WGS) entry which is preliminary data.</text>
</comment>
<name>A0A096PDR9_FUSPS</name>
<accession>A0A096PDR9</accession>
<organism evidence="3">
    <name type="scientific">Fusarium pseudograminearum CS3487</name>
    <dbReference type="NCBI Taxonomy" id="1318458"/>
    <lineage>
        <taxon>Eukaryota</taxon>
        <taxon>Fungi</taxon>
        <taxon>Dikarya</taxon>
        <taxon>Ascomycota</taxon>
        <taxon>Pezizomycotina</taxon>
        <taxon>Sordariomycetes</taxon>
        <taxon>Hypocreomycetidae</taxon>
        <taxon>Hypocreales</taxon>
        <taxon>Nectriaceae</taxon>
        <taxon>Fusarium</taxon>
    </lineage>
</organism>
<reference evidence="3" key="1">
    <citation type="submission" date="2013-05" db="EMBL/GenBank/DDBJ databases">
        <title>Draft genome sequences of six wheat associated Fusarium spp. isolates.</title>
        <authorList>
            <person name="Moolhuijzen P.M."/>
            <person name="Manners J.M."/>
            <person name="Wilcox S."/>
            <person name="Bellgard M.I."/>
            <person name="Gardiner D.M."/>
        </authorList>
    </citation>
    <scope>NUCLEOTIDE SEQUENCE</scope>
    <source>
        <strain evidence="3">CS3487</strain>
        <strain evidence="3">CS3487</strain>
    </source>
</reference>
<protein>
    <submittedName>
        <fullName evidence="3">WGS project CBME000000000 data, contig CS3487_c000960</fullName>
    </submittedName>
</protein>
<dbReference type="AlphaFoldDB" id="A0A096PDR9"/>
<evidence type="ECO:0000313" key="3">
    <source>
        <dbReference type="EMBL" id="CEG02831.1"/>
    </source>
</evidence>
<keyword evidence="2" id="KW-0597">Phosphoprotein</keyword>
<evidence type="ECO:0000256" key="2">
    <source>
        <dbReference type="ARBA" id="ARBA00022553"/>
    </source>
</evidence>
<keyword evidence="1" id="KW-0596">Phosphopantetheine</keyword>
<evidence type="ECO:0000256" key="1">
    <source>
        <dbReference type="ARBA" id="ARBA00022450"/>
    </source>
</evidence>
<proteinExistence type="predicted"/>
<dbReference type="InterPro" id="IPR051414">
    <property type="entry name" value="Adenylate-forming_Reductase"/>
</dbReference>
<dbReference type="Pfam" id="PF23562">
    <property type="entry name" value="AMP-binding_C_3"/>
    <property type="match status" value="1"/>
</dbReference>
<dbReference type="PANTHER" id="PTHR43439">
    <property type="entry name" value="PHENYLACETATE-COENZYME A LIGASE"/>
    <property type="match status" value="1"/>
</dbReference>
<dbReference type="EMBL" id="CBME010000955">
    <property type="protein sequence ID" value="CEG02831.1"/>
    <property type="molecule type" value="Genomic_DNA"/>
</dbReference>
<dbReference type="SUPFAM" id="SSF56801">
    <property type="entry name" value="Acetyl-CoA synthetase-like"/>
    <property type="match status" value="1"/>
</dbReference>
<dbReference type="PANTHER" id="PTHR43439:SF2">
    <property type="entry name" value="ENZYME, PUTATIVE (JCVI)-RELATED"/>
    <property type="match status" value="1"/>
</dbReference>
<gene>
    <name evidence="3" type="ORF">BN848_0060640</name>
</gene>
<sequence>MYVRHPDNPNLWAFTSRSDDVVVLSNGYKISPLDTEALISTHHEIEGCLLIGSGKPQAGLLIELKDPSERNNELFDSIWAMVERANNSTFQKTRVQRDCIAFAEADKPFIPTNKRTVKLRATLELYTYMVVLSI</sequence>